<accession>A0A1G6T0L8</accession>
<dbReference type="AlphaFoldDB" id="A0A1G6T0L8"/>
<dbReference type="Pfam" id="PF06224">
    <property type="entry name" value="AlkZ-like"/>
    <property type="match status" value="1"/>
</dbReference>
<gene>
    <name evidence="1" type="ORF">SAMN05216464_101128</name>
</gene>
<keyword evidence="1" id="KW-0238">DNA-binding</keyword>
<dbReference type="OrthoDB" id="2210247at2"/>
<sequence>MYKKYELDYKVFSKSKEVFVNTLQGNKQLTRSEIVTALQNNDIATDELRLTLLLMHAELDAIICNGAKVGKQFTYALLDERAPSYPTLTHEEALTKLADGYFKSRGPATIHDFATWAGITVTDANIGLQNVRHQLVNEAIDGKTYWMPYNVELIADKKATAYLLPAFDEFAIAYKNRDAIVNSKYLQQARRVIFDPAIVVDNQVVGTWKRTVKTTTVNVSLNLFGKLNIAQTKAVEQAINWYKKFMI</sequence>
<dbReference type="EMBL" id="FNAI01000001">
    <property type="protein sequence ID" value="SDD22583.1"/>
    <property type="molecule type" value="Genomic_DNA"/>
</dbReference>
<evidence type="ECO:0000313" key="1">
    <source>
        <dbReference type="EMBL" id="SDD22583.1"/>
    </source>
</evidence>
<organism evidence="1 2">
    <name type="scientific">Mucilaginibacter pineti</name>
    <dbReference type="NCBI Taxonomy" id="1391627"/>
    <lineage>
        <taxon>Bacteria</taxon>
        <taxon>Pseudomonadati</taxon>
        <taxon>Bacteroidota</taxon>
        <taxon>Sphingobacteriia</taxon>
        <taxon>Sphingobacteriales</taxon>
        <taxon>Sphingobacteriaceae</taxon>
        <taxon>Mucilaginibacter</taxon>
    </lineage>
</organism>
<dbReference type="STRING" id="1391627.SAMN05216464_101128"/>
<keyword evidence="2" id="KW-1185">Reference proteome</keyword>
<protein>
    <submittedName>
        <fullName evidence="1">Winged helix DNA-binding domain-containing protein</fullName>
    </submittedName>
</protein>
<dbReference type="PANTHER" id="PTHR38479">
    <property type="entry name" value="LMO0824 PROTEIN"/>
    <property type="match status" value="1"/>
</dbReference>
<proteinExistence type="predicted"/>
<name>A0A1G6T0L8_9SPHI</name>
<reference evidence="1 2" key="1">
    <citation type="submission" date="2016-10" db="EMBL/GenBank/DDBJ databases">
        <authorList>
            <person name="de Groot N.N."/>
        </authorList>
    </citation>
    <scope>NUCLEOTIDE SEQUENCE [LARGE SCALE GENOMIC DNA]</scope>
    <source>
        <strain evidence="1 2">47C3B</strain>
    </source>
</reference>
<dbReference type="GO" id="GO:0003677">
    <property type="term" value="F:DNA binding"/>
    <property type="evidence" value="ECO:0007669"/>
    <property type="project" value="UniProtKB-KW"/>
</dbReference>
<evidence type="ECO:0000313" key="2">
    <source>
        <dbReference type="Proteomes" id="UP000199072"/>
    </source>
</evidence>
<dbReference type="InterPro" id="IPR009351">
    <property type="entry name" value="AlkZ-like"/>
</dbReference>
<dbReference type="Proteomes" id="UP000199072">
    <property type="component" value="Unassembled WGS sequence"/>
</dbReference>
<dbReference type="PANTHER" id="PTHR38479:SF2">
    <property type="entry name" value="WINGED HELIX DNA-BINDING DOMAIN-CONTAINING PROTEIN"/>
    <property type="match status" value="1"/>
</dbReference>